<dbReference type="InterPro" id="IPR004947">
    <property type="entry name" value="DNase_II"/>
</dbReference>
<feature type="signal peptide" evidence="19">
    <location>
        <begin position="1"/>
        <end position="17"/>
    </location>
</feature>
<evidence type="ECO:0000256" key="5">
    <source>
        <dbReference type="ARBA" id="ARBA00022473"/>
    </source>
</evidence>
<evidence type="ECO:0000256" key="16">
    <source>
        <dbReference type="ARBA" id="ARBA00041918"/>
    </source>
</evidence>
<dbReference type="GeneID" id="113026160"/>
<reference evidence="20" key="1">
    <citation type="submission" date="2018-05" db="EMBL/GenBank/DDBJ databases">
        <authorList>
            <person name="Datahose"/>
        </authorList>
    </citation>
    <scope>NUCLEOTIDE SEQUENCE</scope>
</reference>
<accession>A0A3P8P775</accession>
<dbReference type="PANTHER" id="PTHR10858">
    <property type="entry name" value="DEOXYRIBONUCLEASE II"/>
    <property type="match status" value="1"/>
</dbReference>
<evidence type="ECO:0000256" key="19">
    <source>
        <dbReference type="SAM" id="SignalP"/>
    </source>
</evidence>
<keyword evidence="12" id="KW-0325">Glycoprotein</keyword>
<dbReference type="CDD" id="cd09120">
    <property type="entry name" value="PLDc_DNaseII_1"/>
    <property type="match status" value="1"/>
</dbReference>
<dbReference type="GeneTree" id="ENSGT00390000002634"/>
<dbReference type="OrthoDB" id="10261598at2759"/>
<proteinExistence type="inferred from homology"/>
<evidence type="ECO:0000256" key="6">
    <source>
        <dbReference type="ARBA" id="ARBA00022703"/>
    </source>
</evidence>
<evidence type="ECO:0000256" key="3">
    <source>
        <dbReference type="ARBA" id="ARBA00007527"/>
    </source>
</evidence>
<dbReference type="Bgee" id="ENSACLG00000008788">
    <property type="expression patterns" value="Expressed in liver and 2 other cell types or tissues"/>
</dbReference>
<keyword evidence="10" id="KW-0378">Hydrolase</keyword>
<keyword evidence="21" id="KW-1185">Reference proteome</keyword>
<dbReference type="Ensembl" id="ENSACLT00000013198.2">
    <property type="protein sequence ID" value="ENSACLP00000012882.1"/>
    <property type="gene ID" value="ENSACLG00000008788.2"/>
</dbReference>
<dbReference type="EC" id="3.1.22.1" evidence="4"/>
<evidence type="ECO:0000313" key="21">
    <source>
        <dbReference type="Proteomes" id="UP000265100"/>
    </source>
</evidence>
<evidence type="ECO:0000256" key="1">
    <source>
        <dbReference type="ARBA" id="ARBA00000447"/>
    </source>
</evidence>
<keyword evidence="11" id="KW-1015">Disulfide bond</keyword>
<keyword evidence="7" id="KW-0540">Nuclease</keyword>
<dbReference type="GO" id="GO:0004531">
    <property type="term" value="F:deoxyribonuclease II activity"/>
    <property type="evidence" value="ECO:0007669"/>
    <property type="project" value="UniProtKB-EC"/>
</dbReference>
<name>A0A3P8P775_ASTCA</name>
<evidence type="ECO:0000256" key="14">
    <source>
        <dbReference type="ARBA" id="ARBA00039868"/>
    </source>
</evidence>
<reference evidence="20" key="2">
    <citation type="submission" date="2025-08" db="UniProtKB">
        <authorList>
            <consortium name="Ensembl"/>
        </authorList>
    </citation>
    <scope>IDENTIFICATION</scope>
</reference>
<keyword evidence="8 19" id="KW-0732">Signal</keyword>
<dbReference type="PANTHER" id="PTHR10858:SF9">
    <property type="entry name" value="DEOXYRIBONUCLEASE-2-ALPHA"/>
    <property type="match status" value="1"/>
</dbReference>
<evidence type="ECO:0000256" key="2">
    <source>
        <dbReference type="ARBA" id="ARBA00004371"/>
    </source>
</evidence>
<evidence type="ECO:0000256" key="15">
    <source>
        <dbReference type="ARBA" id="ARBA00041393"/>
    </source>
</evidence>
<evidence type="ECO:0000256" key="4">
    <source>
        <dbReference type="ARBA" id="ARBA00012036"/>
    </source>
</evidence>
<dbReference type="Pfam" id="PF03265">
    <property type="entry name" value="DNase_II"/>
    <property type="match status" value="1"/>
</dbReference>
<evidence type="ECO:0000256" key="12">
    <source>
        <dbReference type="ARBA" id="ARBA00023180"/>
    </source>
</evidence>
<keyword evidence="9" id="KW-0255">Endonuclease</keyword>
<comment type="function">
    <text evidence="18">Hydrolyzes DNA under acidic conditions with a preference for double-stranded DNA. Plays a major role in the clearance of nucleic acids generated through apoptosis, hence preventing autoinflammation. Necessary for proper fetal development and for definitive erythropoiesis in fetal liver and bone marrow, where it degrades nuclear DNA expelled from erythroid precursor cells.</text>
</comment>
<evidence type="ECO:0000256" key="18">
    <source>
        <dbReference type="ARBA" id="ARBA00045381"/>
    </source>
</evidence>
<dbReference type="RefSeq" id="XP_026030407.1">
    <property type="nucleotide sequence ID" value="XM_026174622.1"/>
</dbReference>
<feature type="chain" id="PRO_5018096954" description="Deoxyribonuclease-2-alpha" evidence="19">
    <location>
        <begin position="18"/>
        <end position="366"/>
    </location>
</feature>
<evidence type="ECO:0000256" key="13">
    <source>
        <dbReference type="ARBA" id="ARBA00023228"/>
    </source>
</evidence>
<dbReference type="Proteomes" id="UP000265100">
    <property type="component" value="Chromosome 7"/>
</dbReference>
<dbReference type="GO" id="GO:0005764">
    <property type="term" value="C:lysosome"/>
    <property type="evidence" value="ECO:0007669"/>
    <property type="project" value="UniProtKB-SubCell"/>
</dbReference>
<evidence type="ECO:0000256" key="10">
    <source>
        <dbReference type="ARBA" id="ARBA00022801"/>
    </source>
</evidence>
<evidence type="ECO:0000256" key="7">
    <source>
        <dbReference type="ARBA" id="ARBA00022722"/>
    </source>
</evidence>
<keyword evidence="6" id="KW-0053">Apoptosis</keyword>
<comment type="catalytic activity">
    <reaction evidence="1">
        <text>Endonucleolytic cleavage to nucleoside 3'-phosphates and 3'-phosphooligonucleotide end-products.</text>
        <dbReference type="EC" id="3.1.22.1"/>
    </reaction>
</comment>
<organism evidence="20 21">
    <name type="scientific">Astatotilapia calliptera</name>
    <name type="common">Eastern happy</name>
    <name type="synonym">Chromis callipterus</name>
    <dbReference type="NCBI Taxonomy" id="8154"/>
    <lineage>
        <taxon>Eukaryota</taxon>
        <taxon>Metazoa</taxon>
        <taxon>Chordata</taxon>
        <taxon>Craniata</taxon>
        <taxon>Vertebrata</taxon>
        <taxon>Euteleostomi</taxon>
        <taxon>Actinopterygii</taxon>
        <taxon>Neopterygii</taxon>
        <taxon>Teleostei</taxon>
        <taxon>Neoteleostei</taxon>
        <taxon>Acanthomorphata</taxon>
        <taxon>Ovalentaria</taxon>
        <taxon>Cichlomorphae</taxon>
        <taxon>Cichliformes</taxon>
        <taxon>Cichlidae</taxon>
        <taxon>African cichlids</taxon>
        <taxon>Pseudocrenilabrinae</taxon>
        <taxon>Haplochromini</taxon>
        <taxon>Astatotilapia</taxon>
    </lineage>
</organism>
<sequence length="366" mass="41842">MWKLLLTFSLLCWTSEGSVTCRNENNGEVDWYILYKMPKTNTLQGLENLYIDPDEMKTAMKTINDPQGVLANTLKPLFKPVDTMPPNFGFISYSDQPPSGTASQNFGHSKGVLLVDKSGTGIWLLHSTPKFPCAKDENSFWPSTGVKNAQTFICVTFRYEQFDKIGKHLQYIRAFPFDHRIPGDFHTELLDVVNKVHVPPDDHFQELNSNKRVNFYSIAKKIQGPDYGGDLYVTISQRVSSDLLVQTWGCQAGRDKSFCRKNKFKVENIKMIETSLSQWKNTQDHSKWCVAKDPQNNWVCVADVNRAQSQYTRHGGALCINDKRIKDIFKNLAKESEDCQNRSLLDILDVLNLRNFLNILNPDCDP</sequence>
<reference evidence="20" key="3">
    <citation type="submission" date="2025-09" db="UniProtKB">
        <authorList>
            <consortium name="Ensembl"/>
        </authorList>
    </citation>
    <scope>IDENTIFICATION</scope>
</reference>
<evidence type="ECO:0000256" key="11">
    <source>
        <dbReference type="ARBA" id="ARBA00023157"/>
    </source>
</evidence>
<comment type="similarity">
    <text evidence="3">Belongs to the DNase II family.</text>
</comment>
<dbReference type="AlphaFoldDB" id="A0A3P8P775"/>
<keyword evidence="5" id="KW-0217">Developmental protein</keyword>
<evidence type="ECO:0000256" key="9">
    <source>
        <dbReference type="ARBA" id="ARBA00022759"/>
    </source>
</evidence>
<evidence type="ECO:0000256" key="8">
    <source>
        <dbReference type="ARBA" id="ARBA00022729"/>
    </source>
</evidence>
<evidence type="ECO:0000256" key="17">
    <source>
        <dbReference type="ARBA" id="ARBA00043033"/>
    </source>
</evidence>
<comment type="subcellular location">
    <subcellularLocation>
        <location evidence="2">Lysosome</location>
    </subcellularLocation>
</comment>
<evidence type="ECO:0000313" key="20">
    <source>
        <dbReference type="Ensembl" id="ENSACLP00000012882.1"/>
    </source>
</evidence>
<dbReference type="GO" id="GO:0006309">
    <property type="term" value="P:apoptotic DNA fragmentation"/>
    <property type="evidence" value="ECO:0007669"/>
    <property type="project" value="TreeGrafter"/>
</dbReference>
<keyword evidence="13" id="KW-0458">Lysosome</keyword>
<protein>
    <recommendedName>
        <fullName evidence="14">Deoxyribonuclease-2-alpha</fullName>
        <ecNumber evidence="4">3.1.22.1</ecNumber>
    </recommendedName>
    <alternativeName>
        <fullName evidence="15">Acid DNase</fullName>
    </alternativeName>
    <alternativeName>
        <fullName evidence="17">Deoxyribonuclease II alpha</fullName>
    </alternativeName>
    <alternativeName>
        <fullName evidence="16">Lysosomal DNase II</fullName>
    </alternativeName>
</protein>